<dbReference type="Pfam" id="PF00392">
    <property type="entry name" value="GntR"/>
    <property type="match status" value="1"/>
</dbReference>
<dbReference type="PROSITE" id="PS50949">
    <property type="entry name" value="HTH_GNTR"/>
    <property type="match status" value="1"/>
</dbReference>
<evidence type="ECO:0000313" key="5">
    <source>
        <dbReference type="EMBL" id="TVT42297.1"/>
    </source>
</evidence>
<evidence type="ECO:0000256" key="1">
    <source>
        <dbReference type="ARBA" id="ARBA00023015"/>
    </source>
</evidence>
<dbReference type="InterPro" id="IPR011711">
    <property type="entry name" value="GntR_C"/>
</dbReference>
<evidence type="ECO:0000259" key="4">
    <source>
        <dbReference type="PROSITE" id="PS50949"/>
    </source>
</evidence>
<dbReference type="Gene3D" id="1.10.10.10">
    <property type="entry name" value="Winged helix-like DNA-binding domain superfamily/Winged helix DNA-binding domain"/>
    <property type="match status" value="1"/>
</dbReference>
<dbReference type="GO" id="GO:0003677">
    <property type="term" value="F:DNA binding"/>
    <property type="evidence" value="ECO:0007669"/>
    <property type="project" value="UniProtKB-KW"/>
</dbReference>
<dbReference type="Proteomes" id="UP000320011">
    <property type="component" value="Unassembled WGS sequence"/>
</dbReference>
<dbReference type="SUPFAM" id="SSF46785">
    <property type="entry name" value="Winged helix' DNA-binding domain"/>
    <property type="match status" value="1"/>
</dbReference>
<dbReference type="PRINTS" id="PR00035">
    <property type="entry name" value="HTHGNTR"/>
</dbReference>
<dbReference type="PANTHER" id="PTHR43537">
    <property type="entry name" value="TRANSCRIPTIONAL REGULATOR, GNTR FAMILY"/>
    <property type="match status" value="1"/>
</dbReference>
<gene>
    <name evidence="5" type="ORF">FNH05_22510</name>
</gene>
<dbReference type="PANTHER" id="PTHR43537:SF24">
    <property type="entry name" value="GLUCONATE OPERON TRANSCRIPTIONAL REPRESSOR"/>
    <property type="match status" value="1"/>
</dbReference>
<evidence type="ECO:0000256" key="3">
    <source>
        <dbReference type="ARBA" id="ARBA00023163"/>
    </source>
</evidence>
<proteinExistence type="predicted"/>
<reference evidence="5 6" key="1">
    <citation type="submission" date="2019-07" db="EMBL/GenBank/DDBJ databases">
        <authorList>
            <person name="Duangmal K."/>
            <person name="Teo W.F.A."/>
        </authorList>
    </citation>
    <scope>NUCLEOTIDE SEQUENCE [LARGE SCALE GENOMIC DNA]</scope>
    <source>
        <strain evidence="5 6">TBRC 6029</strain>
    </source>
</reference>
<dbReference type="SMART" id="SM00895">
    <property type="entry name" value="FCD"/>
    <property type="match status" value="1"/>
</dbReference>
<keyword evidence="1" id="KW-0805">Transcription regulation</keyword>
<dbReference type="AlphaFoldDB" id="A0A558C0M5"/>
<dbReference type="Pfam" id="PF07729">
    <property type="entry name" value="FCD"/>
    <property type="match status" value="1"/>
</dbReference>
<dbReference type="GO" id="GO:0003700">
    <property type="term" value="F:DNA-binding transcription factor activity"/>
    <property type="evidence" value="ECO:0007669"/>
    <property type="project" value="InterPro"/>
</dbReference>
<dbReference type="OrthoDB" id="3186208at2"/>
<keyword evidence="6" id="KW-1185">Reference proteome</keyword>
<evidence type="ECO:0000256" key="2">
    <source>
        <dbReference type="ARBA" id="ARBA00023125"/>
    </source>
</evidence>
<dbReference type="SUPFAM" id="SSF48008">
    <property type="entry name" value="GntR ligand-binding domain-like"/>
    <property type="match status" value="1"/>
</dbReference>
<reference evidence="5 6" key="2">
    <citation type="submission" date="2019-08" db="EMBL/GenBank/DDBJ databases">
        <title>Amycolatopsis acidicola sp. nov., isolated from peat swamp forest soil.</title>
        <authorList>
            <person name="Srisuk N."/>
        </authorList>
    </citation>
    <scope>NUCLEOTIDE SEQUENCE [LARGE SCALE GENOMIC DNA]</scope>
    <source>
        <strain evidence="5 6">TBRC 6029</strain>
    </source>
</reference>
<dbReference type="Gene3D" id="1.20.120.530">
    <property type="entry name" value="GntR ligand-binding domain-like"/>
    <property type="match status" value="1"/>
</dbReference>
<dbReference type="SMART" id="SM00345">
    <property type="entry name" value="HTH_GNTR"/>
    <property type="match status" value="1"/>
</dbReference>
<protein>
    <submittedName>
        <fullName evidence="5">GntR family transcriptional regulator</fullName>
    </submittedName>
</protein>
<dbReference type="InterPro" id="IPR008920">
    <property type="entry name" value="TF_FadR/GntR_C"/>
</dbReference>
<dbReference type="InterPro" id="IPR036390">
    <property type="entry name" value="WH_DNA-bd_sf"/>
</dbReference>
<dbReference type="EMBL" id="VJWX01000248">
    <property type="protein sequence ID" value="TVT42297.1"/>
    <property type="molecule type" value="Genomic_DNA"/>
</dbReference>
<feature type="domain" description="HTH gntR-type" evidence="4">
    <location>
        <begin position="10"/>
        <end position="77"/>
    </location>
</feature>
<comment type="caution">
    <text evidence="5">The sequence shown here is derived from an EMBL/GenBank/DDBJ whole genome shotgun (WGS) entry which is preliminary data.</text>
</comment>
<dbReference type="InterPro" id="IPR000524">
    <property type="entry name" value="Tscrpt_reg_HTH_GntR"/>
</dbReference>
<keyword evidence="3" id="KW-0804">Transcription</keyword>
<sequence>MSTGDRSQAAAASERAYRWAKDRILDGRFEGGRLISEGEVADAMGLSRTPVREAFLRLSAESLLRLYPKRGALVVPVSAEEAADIAEARIFLERHAAAKVIGEGRQREVAKAMRGVLDEQRALTRPEQAPRFTALDRDFHATLVSAAGNALFDEFYGSLRDRQLRMVHTALRRDRTERPKLILEEHTRICELLEAGESEALHTLIATHITAVRDQFPGAPR</sequence>
<organism evidence="5 6">
    <name type="scientific">Amycolatopsis rhizosphaerae</name>
    <dbReference type="NCBI Taxonomy" id="2053003"/>
    <lineage>
        <taxon>Bacteria</taxon>
        <taxon>Bacillati</taxon>
        <taxon>Actinomycetota</taxon>
        <taxon>Actinomycetes</taxon>
        <taxon>Pseudonocardiales</taxon>
        <taxon>Pseudonocardiaceae</taxon>
        <taxon>Amycolatopsis</taxon>
    </lineage>
</organism>
<keyword evidence="2" id="KW-0238">DNA-binding</keyword>
<dbReference type="InterPro" id="IPR036388">
    <property type="entry name" value="WH-like_DNA-bd_sf"/>
</dbReference>
<evidence type="ECO:0000313" key="6">
    <source>
        <dbReference type="Proteomes" id="UP000320011"/>
    </source>
</evidence>
<name>A0A558C0M5_9PSEU</name>
<accession>A0A558C0M5</accession>
<dbReference type="RefSeq" id="WP_144590697.1">
    <property type="nucleotide sequence ID" value="NZ_VJWX01000248.1"/>
</dbReference>